<dbReference type="EMBL" id="WJQU01000001">
    <property type="protein sequence ID" value="KAJ6649899.1"/>
    <property type="molecule type" value="Genomic_DNA"/>
</dbReference>
<protein>
    <submittedName>
        <fullName evidence="1">Uncharacterized protein</fullName>
    </submittedName>
</protein>
<accession>A0A9Q0S8Y4</accession>
<dbReference type="Proteomes" id="UP001151699">
    <property type="component" value="Chromosome A"/>
</dbReference>
<evidence type="ECO:0000313" key="2">
    <source>
        <dbReference type="Proteomes" id="UP001151699"/>
    </source>
</evidence>
<organism evidence="1 2">
    <name type="scientific">Pseudolycoriella hygida</name>
    <dbReference type="NCBI Taxonomy" id="35572"/>
    <lineage>
        <taxon>Eukaryota</taxon>
        <taxon>Metazoa</taxon>
        <taxon>Ecdysozoa</taxon>
        <taxon>Arthropoda</taxon>
        <taxon>Hexapoda</taxon>
        <taxon>Insecta</taxon>
        <taxon>Pterygota</taxon>
        <taxon>Neoptera</taxon>
        <taxon>Endopterygota</taxon>
        <taxon>Diptera</taxon>
        <taxon>Nematocera</taxon>
        <taxon>Sciaroidea</taxon>
        <taxon>Sciaridae</taxon>
        <taxon>Pseudolycoriella</taxon>
    </lineage>
</organism>
<keyword evidence="2" id="KW-1185">Reference proteome</keyword>
<comment type="caution">
    <text evidence="1">The sequence shown here is derived from an EMBL/GenBank/DDBJ whole genome shotgun (WGS) entry which is preliminary data.</text>
</comment>
<gene>
    <name evidence="1" type="ORF">Bhyg_05140</name>
</gene>
<reference evidence="1" key="1">
    <citation type="submission" date="2022-07" db="EMBL/GenBank/DDBJ databases">
        <authorList>
            <person name="Trinca V."/>
            <person name="Uliana J.V.C."/>
            <person name="Torres T.T."/>
            <person name="Ward R.J."/>
            <person name="Monesi N."/>
        </authorList>
    </citation>
    <scope>NUCLEOTIDE SEQUENCE</scope>
    <source>
        <strain evidence="1">HSMRA1968</strain>
        <tissue evidence="1">Whole embryos</tissue>
    </source>
</reference>
<proteinExistence type="predicted"/>
<evidence type="ECO:0000313" key="1">
    <source>
        <dbReference type="EMBL" id="KAJ6649899.1"/>
    </source>
</evidence>
<name>A0A9Q0S8Y4_9DIPT</name>
<sequence length="95" mass="11048">MSMWNKRRRTDTAFLEERVQNLHICKLLLTTRLSSSEHVLKEAIPGDKKAHAFRLNRSNFMNALISKIAAHVTVTTRRFNQFDCGKYLHNIHGVI</sequence>
<dbReference type="AlphaFoldDB" id="A0A9Q0S8Y4"/>